<sequence>MLFRFRTNPACTGHQMCQKLGEANAKNILLMQKTIKKFHLKMAYLNDTIHDHSYHESQKTPIINFQLIDSEALMSQIDIKLSQNNYCQQLQKWLTKGIPARQAPKTRLHQVWNKMFDGAFLANCSMTGNGKAGPKVAFLSYENIMNKCGR</sequence>
<evidence type="ECO:0000313" key="2">
    <source>
        <dbReference type="EnsemblMetazoa" id="AALB014147-PA"/>
    </source>
</evidence>
<accession>A0A182FWW1</accession>
<feature type="domain" description="DUF4806" evidence="1">
    <location>
        <begin position="76"/>
        <end position="145"/>
    </location>
</feature>
<dbReference type="VEuPathDB" id="VectorBase:AALB20_029594"/>
<dbReference type="Proteomes" id="UP000069272">
    <property type="component" value="Chromosome 3R"/>
</dbReference>
<protein>
    <submittedName>
        <fullName evidence="2">DUF4806 domain-containing protein</fullName>
    </submittedName>
</protein>
<dbReference type="VEuPathDB" id="VectorBase:AALB014147"/>
<reference evidence="2 3" key="1">
    <citation type="journal article" date="2017" name="G3 (Bethesda)">
        <title>The Physical Genome Mapping of Anopheles albimanus Corrected Scaffold Misassemblies and Identified Interarm Rearrangements in Genus Anopheles.</title>
        <authorList>
            <person name="Artemov G.N."/>
            <person name="Peery A.N."/>
            <person name="Jiang X."/>
            <person name="Tu Z."/>
            <person name="Stegniy V.N."/>
            <person name="Sharakhova M.V."/>
            <person name="Sharakhov I.V."/>
        </authorList>
    </citation>
    <scope>NUCLEOTIDE SEQUENCE [LARGE SCALE GENOMIC DNA]</scope>
    <source>
        <strain evidence="2 3">ALBI9_A</strain>
    </source>
</reference>
<evidence type="ECO:0000259" key="1">
    <source>
        <dbReference type="Pfam" id="PF16064"/>
    </source>
</evidence>
<keyword evidence="3" id="KW-1185">Reference proteome</keyword>
<dbReference type="InterPro" id="IPR032071">
    <property type="entry name" value="DUF4806"/>
</dbReference>
<dbReference type="EnsemblMetazoa" id="AALB014147-RA">
    <property type="protein sequence ID" value="AALB014147-PA"/>
    <property type="gene ID" value="AALB014147"/>
</dbReference>
<proteinExistence type="predicted"/>
<dbReference type="AlphaFoldDB" id="A0A182FWW1"/>
<reference evidence="2" key="2">
    <citation type="submission" date="2022-08" db="UniProtKB">
        <authorList>
            <consortium name="EnsemblMetazoa"/>
        </authorList>
    </citation>
    <scope>IDENTIFICATION</scope>
    <source>
        <strain evidence="2">STECLA/ALBI9_A</strain>
    </source>
</reference>
<dbReference type="Pfam" id="PF16064">
    <property type="entry name" value="DUF4806"/>
    <property type="match status" value="1"/>
</dbReference>
<evidence type="ECO:0000313" key="3">
    <source>
        <dbReference type="Proteomes" id="UP000069272"/>
    </source>
</evidence>
<name>A0A182FWW1_ANOAL</name>
<organism evidence="2 3">
    <name type="scientific">Anopheles albimanus</name>
    <name type="common">New world malaria mosquito</name>
    <dbReference type="NCBI Taxonomy" id="7167"/>
    <lineage>
        <taxon>Eukaryota</taxon>
        <taxon>Metazoa</taxon>
        <taxon>Ecdysozoa</taxon>
        <taxon>Arthropoda</taxon>
        <taxon>Hexapoda</taxon>
        <taxon>Insecta</taxon>
        <taxon>Pterygota</taxon>
        <taxon>Neoptera</taxon>
        <taxon>Endopterygota</taxon>
        <taxon>Diptera</taxon>
        <taxon>Nematocera</taxon>
        <taxon>Culicoidea</taxon>
        <taxon>Culicidae</taxon>
        <taxon>Anophelinae</taxon>
        <taxon>Anopheles</taxon>
    </lineage>
</organism>